<dbReference type="InterPro" id="IPR002035">
    <property type="entry name" value="VWF_A"/>
</dbReference>
<dbReference type="PROSITE" id="PS50234">
    <property type="entry name" value="VWFA"/>
    <property type="match status" value="1"/>
</dbReference>
<dbReference type="Proteomes" id="UP000321353">
    <property type="component" value="Chromosome"/>
</dbReference>
<dbReference type="CDD" id="cd00198">
    <property type="entry name" value="vWFA"/>
    <property type="match status" value="1"/>
</dbReference>
<keyword evidence="2" id="KW-0472">Membrane</keyword>
<feature type="transmembrane region" description="Helical" evidence="2">
    <location>
        <begin position="41"/>
        <end position="62"/>
    </location>
</feature>
<dbReference type="SUPFAM" id="SSF53300">
    <property type="entry name" value="vWA-like"/>
    <property type="match status" value="1"/>
</dbReference>
<protein>
    <recommendedName>
        <fullName evidence="3">VWFA domain-containing protein</fullName>
    </recommendedName>
</protein>
<name>A0A5B9MN45_9BACT</name>
<reference evidence="4 5" key="1">
    <citation type="submission" date="2019-02" db="EMBL/GenBank/DDBJ databases">
        <title>Planctomycetal bacteria perform biofilm scaping via a novel small molecule.</title>
        <authorList>
            <person name="Jeske O."/>
            <person name="Boedeker C."/>
            <person name="Wiegand S."/>
            <person name="Breitling P."/>
            <person name="Kallscheuer N."/>
            <person name="Jogler M."/>
            <person name="Rohde M."/>
            <person name="Petersen J."/>
            <person name="Medema M.H."/>
            <person name="Surup F."/>
            <person name="Jogler C."/>
        </authorList>
    </citation>
    <scope>NUCLEOTIDE SEQUENCE [LARGE SCALE GENOMIC DNA]</scope>
    <source>
        <strain evidence="4 5">Mal15</strain>
    </source>
</reference>
<sequence length="1655" mass="182926">MSTSSTQPAGKASQPDRKVWQGDRAGGADVFGILWRRWRQVMWGVLLLAALLLFAWLIWLLLLSPKRTAVVVLSAAEYSWPLPPNAWAKEDFGKLGVMDGETITVRGDDAPIFKASDFYQRLEREVTRAQGQSRRLPLIVWVSLHGVADGGGDSIRLIPPKASATDSESWIDLDELLDRIEPLGAKRKTLLILDCNRMQVNWNIGLRVNRFADEVQAAFAERVAKEKTKVDLAVMLSAGSDETAHVSADLAGSVFGHFLQLGLAGAADQVSHHGNGDGWVDLVELHRYVQTQVSWWARRSRGDRQTPVLMKVHADSNFHLTRSLNPERLNQLTARPTVSRSGPTISDAQLDSLWRSLDEHREQQLYRREPIAFRDLEHSLLWLEQLATAGKGYQTLAKRTFNRVVGEIKAIETRMARLPQSPTYSNAYSLVSGNRPPLPRALRVHSLPLAEFFGTQDMTSSAQLRDRLQEFSTRPNAGLLSSVRAEFEELATSDYRSTQFARMLDRYQTPRLWQQADVLGTLLTLQSEIEDRTVPRDDDGIPADLRVHRWTRWLLAPADASRRMAEDRVFLRQQEGLAESLQETQSSLTASMGALTTAITASQISDRSMALAPYYAQWIAHPDRASDPAETKDDIENVIVPLIGETERLAAELDAMPTSIDDQTVVQSLRSIGALAEEKIRPTIDSLQEKLTLRTRELIRESLTNQLETVGEIQAVLSVPLVNWESRRDLRTAMNELTTRVHANLEPPSDDDQADSIPSSELAYSARLESWQRHPLDLLLGETTGGAGDAANTPIASFLDSVERQMQGMGVETTLSGQRNRCATEARRTRAAASIWFPRPADDPIALLRDIDIKALLMWHAERSLADFWGPAGGERPFYDLAATDYLASVAELDRQGIDSASGGERLVELAEARSQLEASRQFLPGWLSTTSARTIQLDPQDDIRSLLVIRSEPENAFAPPQGTAVVSVRSESQRIDFESIQPSDAVTLPTSNAHYQVVLPAEVSGAGLALKAQAVFRGHEYGSPLNLEQLGGVKIDVHPHRYQKSEVTLNGPWDELSVVFVLDCSASMAESLEANAGEVASRMEIAKSALQEMLFDLGLRRNIRVGVRAFGHRLGWSVDEPVRPLTRPDFGGLIDPALTPERDVEAMLGLSDFDLAAAQSLVPEIGGLKPWGQSPLYLSVMQAIQEFSADDATADRHVIAITDGANYQFIPPSATNSSLTTDNDVRQAWMQTPVPVHILGLGMDRSQQQDAVQEFDRLSRDTGGRFQALASSTDLKQALRNLLAPGMYRLRSYQDDHRPDVPITLGSPTRVAPAPESPELFALQYEGRQWVDAAAQEAATQPLAIEPVVLEGGEAYQLYVNEAGTEIYDYPYDDNVEAVAGLVTSQGAATDHVIRVHRPQHQPPHDVAFPVSWQRRDPAGSDDRPLWRATRRPSAVWIEIQPVAVDGQEVGQAYTFYDATFEPGEPAPVMNLLSSDWPRRAVKARVRVWSRPAEESTTIELLPPGIAGGGNQASDGGGVARLNRAIPVDETSGEPIAVGSGISVRIDPLGTTFADGVARRRYVVEFADPDIPVTSIKVSLDESIDGLPIRIVRQFDPLRRMSVHTFYYPTKNNAPVQQIRVTNQTHEIDGAWQLDRDWVEVGIPESGGLLPVGH</sequence>
<dbReference type="EMBL" id="CP036264">
    <property type="protein sequence ID" value="QEG01471.1"/>
    <property type="molecule type" value="Genomic_DNA"/>
</dbReference>
<keyword evidence="2" id="KW-1133">Transmembrane helix</keyword>
<organism evidence="4 5">
    <name type="scientific">Stieleria maiorica</name>
    <dbReference type="NCBI Taxonomy" id="2795974"/>
    <lineage>
        <taxon>Bacteria</taxon>
        <taxon>Pseudomonadati</taxon>
        <taxon>Planctomycetota</taxon>
        <taxon>Planctomycetia</taxon>
        <taxon>Pirellulales</taxon>
        <taxon>Pirellulaceae</taxon>
        <taxon>Stieleria</taxon>
    </lineage>
</organism>
<evidence type="ECO:0000256" key="2">
    <source>
        <dbReference type="SAM" id="Phobius"/>
    </source>
</evidence>
<evidence type="ECO:0000313" key="4">
    <source>
        <dbReference type="EMBL" id="QEG01471.1"/>
    </source>
</evidence>
<feature type="region of interest" description="Disordered" evidence="1">
    <location>
        <begin position="1"/>
        <end position="21"/>
    </location>
</feature>
<keyword evidence="5" id="KW-1185">Reference proteome</keyword>
<proteinExistence type="predicted"/>
<evidence type="ECO:0000256" key="1">
    <source>
        <dbReference type="SAM" id="MobiDB-lite"/>
    </source>
</evidence>
<evidence type="ECO:0000313" key="5">
    <source>
        <dbReference type="Proteomes" id="UP000321353"/>
    </source>
</evidence>
<dbReference type="RefSeq" id="WP_147870547.1">
    <property type="nucleotide sequence ID" value="NZ_CP036264.1"/>
</dbReference>
<keyword evidence="2" id="KW-0812">Transmembrane</keyword>
<dbReference type="Gene3D" id="3.40.50.410">
    <property type="entry name" value="von Willebrand factor, type A domain"/>
    <property type="match status" value="1"/>
</dbReference>
<gene>
    <name evidence="4" type="ORF">Mal15_55470</name>
</gene>
<accession>A0A5B9MN45</accession>
<evidence type="ECO:0000259" key="3">
    <source>
        <dbReference type="PROSITE" id="PS50234"/>
    </source>
</evidence>
<dbReference type="InterPro" id="IPR036465">
    <property type="entry name" value="vWFA_dom_sf"/>
</dbReference>
<dbReference type="KEGG" id="smam:Mal15_55470"/>
<feature type="domain" description="VWFA" evidence="3">
    <location>
        <begin position="1058"/>
        <end position="1288"/>
    </location>
</feature>